<evidence type="ECO:0000313" key="3">
    <source>
        <dbReference type="EMBL" id="CAI2719121.1"/>
    </source>
</evidence>
<organism evidence="3 4">
    <name type="scientific">Nitrospina watsonii</name>
    <dbReference type="NCBI Taxonomy" id="1323948"/>
    <lineage>
        <taxon>Bacteria</taxon>
        <taxon>Pseudomonadati</taxon>
        <taxon>Nitrospinota/Tectimicrobiota group</taxon>
        <taxon>Nitrospinota</taxon>
        <taxon>Nitrospinia</taxon>
        <taxon>Nitrospinales</taxon>
        <taxon>Nitrospinaceae</taxon>
        <taxon>Nitrospina</taxon>
    </lineage>
</organism>
<keyword evidence="4" id="KW-1185">Reference proteome</keyword>
<feature type="domain" description="Protein SirB1 N-terminal" evidence="2">
    <location>
        <begin position="118"/>
        <end position="266"/>
    </location>
</feature>
<name>A0ABM9HGE6_9BACT</name>
<sequence>MKKSPADNDPNATTDSERAEISSLIRLMDDRDAFVRERVQDRLVELGAEALPFLETARSEENVTLRAEIAEVMRRIEPRLIAVEFQALAEVPEGEDVDLEQGVCLIMRYGHPEADPAHVEEMLDRLASELASRIRTKDEGAERVRKLTEFLFQEKGYHGNKSDYFSPENSYFDTVLTGQTGIPITLSVLCILVGQRLDLPVAGVGLPGHFVVRCETTKEPIFFDPFNDGRVITAKDCEEMVKGFGIQFESSFLLPVTSREILIRMLHNLIMIFNRTNDTEKAEQLTEYSRILMQRK</sequence>
<evidence type="ECO:0000259" key="2">
    <source>
        <dbReference type="Pfam" id="PF13369"/>
    </source>
</evidence>
<accession>A0ABM9HGE6</accession>
<dbReference type="InterPro" id="IPR032698">
    <property type="entry name" value="SirB1_N"/>
</dbReference>
<dbReference type="EMBL" id="OX336137">
    <property type="protein sequence ID" value="CAI2719121.1"/>
    <property type="molecule type" value="Genomic_DNA"/>
</dbReference>
<gene>
    <name evidence="3" type="ORF">NSPWAT_2265</name>
</gene>
<dbReference type="SUPFAM" id="SSF48371">
    <property type="entry name" value="ARM repeat"/>
    <property type="match status" value="1"/>
</dbReference>
<comment type="similarity">
    <text evidence="1">Belongs to the UPF0162 family.</text>
</comment>
<dbReference type="PANTHER" id="PTHR31350:SF21">
    <property type="entry name" value="F-BOX ONLY PROTEIN 21"/>
    <property type="match status" value="1"/>
</dbReference>
<proteinExistence type="inferred from homology"/>
<dbReference type="Proteomes" id="UP001157733">
    <property type="component" value="Chromosome"/>
</dbReference>
<dbReference type="RefSeq" id="WP_282011974.1">
    <property type="nucleotide sequence ID" value="NZ_OX336137.1"/>
</dbReference>
<dbReference type="Pfam" id="PF13369">
    <property type="entry name" value="Transglut_core2"/>
    <property type="match status" value="1"/>
</dbReference>
<dbReference type="PANTHER" id="PTHR31350">
    <property type="entry name" value="SI:DKEY-261L7.2"/>
    <property type="match status" value="1"/>
</dbReference>
<dbReference type="InterPro" id="IPR016024">
    <property type="entry name" value="ARM-type_fold"/>
</dbReference>
<protein>
    <submittedName>
        <fullName evidence="3">Transglut_core2 domain-containing protein</fullName>
    </submittedName>
</protein>
<reference evidence="3 4" key="1">
    <citation type="submission" date="2022-09" db="EMBL/GenBank/DDBJ databases">
        <authorList>
            <person name="Kop L."/>
        </authorList>
    </citation>
    <scope>NUCLEOTIDE SEQUENCE [LARGE SCALE GENOMIC DNA]</scope>
    <source>
        <strain evidence="3 4">347</strain>
    </source>
</reference>
<evidence type="ECO:0000313" key="4">
    <source>
        <dbReference type="Proteomes" id="UP001157733"/>
    </source>
</evidence>
<evidence type="ECO:0000256" key="1">
    <source>
        <dbReference type="ARBA" id="ARBA00007100"/>
    </source>
</evidence>